<name>A0AA86SXP6_9FABA</name>
<keyword evidence="3" id="KW-1185">Reference proteome</keyword>
<reference evidence="2" key="1">
    <citation type="submission" date="2023-10" db="EMBL/GenBank/DDBJ databases">
        <authorList>
            <person name="Domelevo Entfellner J.-B."/>
        </authorList>
    </citation>
    <scope>NUCLEOTIDE SEQUENCE</scope>
</reference>
<protein>
    <recommendedName>
        <fullName evidence="1">DUF7950 domain-containing protein</fullName>
    </recommendedName>
</protein>
<proteinExistence type="predicted"/>
<gene>
    <name evidence="2" type="ORF">AYBTSS11_LOCUS24854</name>
</gene>
<feature type="domain" description="DUF7950" evidence="1">
    <location>
        <begin position="370"/>
        <end position="489"/>
    </location>
</feature>
<dbReference type="Gramene" id="rna-AYBTSS11_LOCUS24854">
    <property type="protein sequence ID" value="CAJ1972799.1"/>
    <property type="gene ID" value="gene-AYBTSS11_LOCUS24854"/>
</dbReference>
<dbReference type="PANTHER" id="PTHR33595:SF3">
    <property type="entry name" value="PAS DOMAIN-CONTAINING PROTEIN"/>
    <property type="match status" value="1"/>
</dbReference>
<accession>A0AA86SXP6</accession>
<evidence type="ECO:0000313" key="2">
    <source>
        <dbReference type="EMBL" id="CAJ1972799.1"/>
    </source>
</evidence>
<sequence length="501" mass="55614">MRVNAIDCMQWERVEETCGKPTNVTDWKGEVFDETREKDRATKPILIGVFMHGTLHHTRYDDRPFCYNKPARHLIVLLPIVSLCVTMHGPTFTAQSPHVLLLEPSQHNHPLTPPRIPFHYQPRAFVVASLKLIAMIKTLNPYPNPAKTAEIMSRYRPIAPKPETPNSMSDGSSSLSQKIKQSPYLRNLWPQLQARPTRTRKRGRAPLTLPPSSLKRQKTHVLGFCPPCHATSPAKNLALQGFAPPPSLPPPLHLPHPNHGLGMLNCSTEKNTVINPSLVTLPLLPCSPGGPAFKLDSTTTTTKPCGGGVIDLNTKVSVPEERDLLQQLQKPVTSNVIQPQPVRPIGSSISVVCIGEDSTLPPMAQTPKRSHEVEEEVESETLPVVISDSNHRVRMANSAYKEMVGQPVCPWLESMGNGGAGNLQCKRISGEVALHLCDPNIPTSSNGFSCWVRIEWQSEQKKCCVNAFCDVMKLTCESRDYLFTWRFHTRTREASQSSCTA</sequence>
<dbReference type="InterPro" id="IPR057710">
    <property type="entry name" value="DUF7950"/>
</dbReference>
<dbReference type="AlphaFoldDB" id="A0AA86SXP6"/>
<dbReference type="Pfam" id="PF25821">
    <property type="entry name" value="DUF7950"/>
    <property type="match status" value="1"/>
</dbReference>
<evidence type="ECO:0000313" key="3">
    <source>
        <dbReference type="Proteomes" id="UP001189624"/>
    </source>
</evidence>
<organism evidence="2 3">
    <name type="scientific">Sphenostylis stenocarpa</name>
    <dbReference type="NCBI Taxonomy" id="92480"/>
    <lineage>
        <taxon>Eukaryota</taxon>
        <taxon>Viridiplantae</taxon>
        <taxon>Streptophyta</taxon>
        <taxon>Embryophyta</taxon>
        <taxon>Tracheophyta</taxon>
        <taxon>Spermatophyta</taxon>
        <taxon>Magnoliopsida</taxon>
        <taxon>eudicotyledons</taxon>
        <taxon>Gunneridae</taxon>
        <taxon>Pentapetalae</taxon>
        <taxon>rosids</taxon>
        <taxon>fabids</taxon>
        <taxon>Fabales</taxon>
        <taxon>Fabaceae</taxon>
        <taxon>Papilionoideae</taxon>
        <taxon>50 kb inversion clade</taxon>
        <taxon>NPAAA clade</taxon>
        <taxon>indigoferoid/millettioid clade</taxon>
        <taxon>Phaseoleae</taxon>
        <taxon>Sphenostylis</taxon>
    </lineage>
</organism>
<evidence type="ECO:0000259" key="1">
    <source>
        <dbReference type="Pfam" id="PF25821"/>
    </source>
</evidence>
<dbReference type="Proteomes" id="UP001189624">
    <property type="component" value="Chromosome 8"/>
</dbReference>
<dbReference type="EMBL" id="OY731405">
    <property type="protein sequence ID" value="CAJ1972799.1"/>
    <property type="molecule type" value="Genomic_DNA"/>
</dbReference>
<dbReference type="PANTHER" id="PTHR33595">
    <property type="entry name" value="VON WILLEBRAND FACTOR A DOMAIN PROTEIN"/>
    <property type="match status" value="1"/>
</dbReference>